<keyword evidence="1" id="KW-0472">Membrane</keyword>
<dbReference type="HOGENOM" id="CLU_092177_0_0_1"/>
<organism evidence="2 3">
    <name type="scientific">Drosophila ananassae</name>
    <name type="common">Fruit fly</name>
    <dbReference type="NCBI Taxonomy" id="7217"/>
    <lineage>
        <taxon>Eukaryota</taxon>
        <taxon>Metazoa</taxon>
        <taxon>Ecdysozoa</taxon>
        <taxon>Arthropoda</taxon>
        <taxon>Hexapoda</taxon>
        <taxon>Insecta</taxon>
        <taxon>Pterygota</taxon>
        <taxon>Neoptera</taxon>
        <taxon>Endopterygota</taxon>
        <taxon>Diptera</taxon>
        <taxon>Brachycera</taxon>
        <taxon>Muscomorpha</taxon>
        <taxon>Ephydroidea</taxon>
        <taxon>Drosophilidae</taxon>
        <taxon>Drosophila</taxon>
        <taxon>Sophophora</taxon>
    </lineage>
</organism>
<keyword evidence="3" id="KW-1185">Reference proteome</keyword>
<proteinExistence type="predicted"/>
<dbReference type="KEGG" id="dan:6503044"/>
<dbReference type="EMBL" id="CH902621">
    <property type="protein sequence ID" value="EDV44429.1"/>
    <property type="molecule type" value="Genomic_DNA"/>
</dbReference>
<protein>
    <submittedName>
        <fullName evidence="2">Uncharacterized protein</fullName>
    </submittedName>
</protein>
<dbReference type="STRING" id="7217.B3MQ03"/>
<evidence type="ECO:0000313" key="3">
    <source>
        <dbReference type="Proteomes" id="UP000007801"/>
    </source>
</evidence>
<dbReference type="GeneID" id="6503044"/>
<keyword evidence="1" id="KW-0812">Transmembrane</keyword>
<evidence type="ECO:0000313" key="2">
    <source>
        <dbReference type="EMBL" id="EDV44429.1"/>
    </source>
</evidence>
<gene>
    <name evidence="2" type="primary">Dana\GF20334</name>
    <name evidence="2" type="synonym">dana_GLEANR_2745</name>
    <name evidence="2" type="ORF">GF20334</name>
</gene>
<dbReference type="PhylomeDB" id="B3MQ03"/>
<accession>B3MQ03</accession>
<sequence>MERELLARVYHQRVALFRFRDLFHLRDSRIPRVPRWLWILLLVELLSVLAGAADSDSDTEMAAVNDSVRFSNLPERCQYLVAEVQVFERKCRGSFPLVAFTKYRDTFIKAGEPFALYMPSTLDHVLVLMKKSSLQECRRFEVVDVGKFICLDHDHNETIVLDKTNIYCFPFHIQLPDDLMQDCVREQKTSHIHLEDVLRARRGIIHYTFGGSGADTCQTVLPWLSIMTLITIVAWQPQLLLPVLQSLPVLLLLVLLRFLLLASR</sequence>
<keyword evidence="1" id="KW-1133">Transmembrane helix</keyword>
<dbReference type="AlphaFoldDB" id="B3MQ03"/>
<dbReference type="eggNOG" id="ENOG502TCGU">
    <property type="taxonomic scope" value="Eukaryota"/>
</dbReference>
<reference evidence="2 3" key="1">
    <citation type="journal article" date="2007" name="Nature">
        <title>Evolution of genes and genomes on the Drosophila phylogeny.</title>
        <authorList>
            <consortium name="Drosophila 12 Genomes Consortium"/>
            <person name="Clark A.G."/>
            <person name="Eisen M.B."/>
            <person name="Smith D.R."/>
            <person name="Bergman C.M."/>
            <person name="Oliver B."/>
            <person name="Markow T.A."/>
            <person name="Kaufman T.C."/>
            <person name="Kellis M."/>
            <person name="Gelbart W."/>
            <person name="Iyer V.N."/>
            <person name="Pollard D.A."/>
            <person name="Sackton T.B."/>
            <person name="Larracuente A.M."/>
            <person name="Singh N.D."/>
            <person name="Abad J.P."/>
            <person name="Abt D.N."/>
            <person name="Adryan B."/>
            <person name="Aguade M."/>
            <person name="Akashi H."/>
            <person name="Anderson W.W."/>
            <person name="Aquadro C.F."/>
            <person name="Ardell D.H."/>
            <person name="Arguello R."/>
            <person name="Artieri C.G."/>
            <person name="Barbash D.A."/>
            <person name="Barker D."/>
            <person name="Barsanti P."/>
            <person name="Batterham P."/>
            <person name="Batzoglou S."/>
            <person name="Begun D."/>
            <person name="Bhutkar A."/>
            <person name="Blanco E."/>
            <person name="Bosak S.A."/>
            <person name="Bradley R.K."/>
            <person name="Brand A.D."/>
            <person name="Brent M.R."/>
            <person name="Brooks A.N."/>
            <person name="Brown R.H."/>
            <person name="Butlin R.K."/>
            <person name="Caggese C."/>
            <person name="Calvi B.R."/>
            <person name="Bernardo de Carvalho A."/>
            <person name="Caspi A."/>
            <person name="Castrezana S."/>
            <person name="Celniker S.E."/>
            <person name="Chang J.L."/>
            <person name="Chapple C."/>
            <person name="Chatterji S."/>
            <person name="Chinwalla A."/>
            <person name="Civetta A."/>
            <person name="Clifton S.W."/>
            <person name="Comeron J.M."/>
            <person name="Costello J.C."/>
            <person name="Coyne J.A."/>
            <person name="Daub J."/>
            <person name="David R.G."/>
            <person name="Delcher A.L."/>
            <person name="Delehaunty K."/>
            <person name="Do C.B."/>
            <person name="Ebling H."/>
            <person name="Edwards K."/>
            <person name="Eickbush T."/>
            <person name="Evans J.D."/>
            <person name="Filipski A."/>
            <person name="Findeiss S."/>
            <person name="Freyhult E."/>
            <person name="Fulton L."/>
            <person name="Fulton R."/>
            <person name="Garcia A.C."/>
            <person name="Gardiner A."/>
            <person name="Garfield D.A."/>
            <person name="Garvin B.E."/>
            <person name="Gibson G."/>
            <person name="Gilbert D."/>
            <person name="Gnerre S."/>
            <person name="Godfrey J."/>
            <person name="Good R."/>
            <person name="Gotea V."/>
            <person name="Gravely B."/>
            <person name="Greenberg A.J."/>
            <person name="Griffiths-Jones S."/>
            <person name="Gross S."/>
            <person name="Guigo R."/>
            <person name="Gustafson E.A."/>
            <person name="Haerty W."/>
            <person name="Hahn M.W."/>
            <person name="Halligan D.L."/>
            <person name="Halpern A.L."/>
            <person name="Halter G.M."/>
            <person name="Han M.V."/>
            <person name="Heger A."/>
            <person name="Hillier L."/>
            <person name="Hinrichs A.S."/>
            <person name="Holmes I."/>
            <person name="Hoskins R.A."/>
            <person name="Hubisz M.J."/>
            <person name="Hultmark D."/>
            <person name="Huntley M.A."/>
            <person name="Jaffe D.B."/>
            <person name="Jagadeeshan S."/>
            <person name="Jeck W.R."/>
            <person name="Johnson J."/>
            <person name="Jones C.D."/>
            <person name="Jordan W.C."/>
            <person name="Karpen G.H."/>
            <person name="Kataoka E."/>
            <person name="Keightley P.D."/>
            <person name="Kheradpour P."/>
            <person name="Kirkness E.F."/>
            <person name="Koerich L.B."/>
            <person name="Kristiansen K."/>
            <person name="Kudrna D."/>
            <person name="Kulathinal R.J."/>
            <person name="Kumar S."/>
            <person name="Kwok R."/>
            <person name="Lander E."/>
            <person name="Langley C.H."/>
            <person name="Lapoint R."/>
            <person name="Lazzaro B.P."/>
            <person name="Lee S.J."/>
            <person name="Levesque L."/>
            <person name="Li R."/>
            <person name="Lin C.F."/>
            <person name="Lin M.F."/>
            <person name="Lindblad-Toh K."/>
            <person name="Llopart A."/>
            <person name="Long M."/>
            <person name="Low L."/>
            <person name="Lozovsky E."/>
            <person name="Lu J."/>
            <person name="Luo M."/>
            <person name="Machado C.A."/>
            <person name="Makalowski W."/>
            <person name="Marzo M."/>
            <person name="Matsuda M."/>
            <person name="Matzkin L."/>
            <person name="McAllister B."/>
            <person name="McBride C.S."/>
            <person name="McKernan B."/>
            <person name="McKernan K."/>
            <person name="Mendez-Lago M."/>
            <person name="Minx P."/>
            <person name="Mollenhauer M.U."/>
            <person name="Montooth K."/>
            <person name="Mount S.M."/>
            <person name="Mu X."/>
            <person name="Myers E."/>
            <person name="Negre B."/>
            <person name="Newfeld S."/>
            <person name="Nielsen R."/>
            <person name="Noor M.A."/>
            <person name="O'Grady P."/>
            <person name="Pachter L."/>
            <person name="Papaceit M."/>
            <person name="Parisi M.J."/>
            <person name="Parisi M."/>
            <person name="Parts L."/>
            <person name="Pedersen J.S."/>
            <person name="Pesole G."/>
            <person name="Phillippy A.M."/>
            <person name="Ponting C.P."/>
            <person name="Pop M."/>
            <person name="Porcelli D."/>
            <person name="Powell J.R."/>
            <person name="Prohaska S."/>
            <person name="Pruitt K."/>
            <person name="Puig M."/>
            <person name="Quesneville H."/>
            <person name="Ram K.R."/>
            <person name="Rand D."/>
            <person name="Rasmussen M.D."/>
            <person name="Reed L.K."/>
            <person name="Reenan R."/>
            <person name="Reily A."/>
            <person name="Remington K.A."/>
            <person name="Rieger T.T."/>
            <person name="Ritchie M.G."/>
            <person name="Robin C."/>
            <person name="Rogers Y.H."/>
            <person name="Rohde C."/>
            <person name="Rozas J."/>
            <person name="Rubenfield M.J."/>
            <person name="Ruiz A."/>
            <person name="Russo S."/>
            <person name="Salzberg S.L."/>
            <person name="Sanchez-Gracia A."/>
            <person name="Saranga D.J."/>
            <person name="Sato H."/>
            <person name="Schaeffer S.W."/>
            <person name="Schatz M.C."/>
            <person name="Schlenke T."/>
            <person name="Schwartz R."/>
            <person name="Segarra C."/>
            <person name="Singh R.S."/>
            <person name="Sirot L."/>
            <person name="Sirota M."/>
            <person name="Sisneros N.B."/>
            <person name="Smith C.D."/>
            <person name="Smith T.F."/>
            <person name="Spieth J."/>
            <person name="Stage D.E."/>
            <person name="Stark A."/>
            <person name="Stephan W."/>
            <person name="Strausberg R.L."/>
            <person name="Strempel S."/>
            <person name="Sturgill D."/>
            <person name="Sutton G."/>
            <person name="Sutton G.G."/>
            <person name="Tao W."/>
            <person name="Teichmann S."/>
            <person name="Tobari Y.N."/>
            <person name="Tomimura Y."/>
            <person name="Tsolas J.M."/>
            <person name="Valente V.L."/>
            <person name="Venter E."/>
            <person name="Venter J.C."/>
            <person name="Vicario S."/>
            <person name="Vieira F.G."/>
            <person name="Vilella A.J."/>
            <person name="Villasante A."/>
            <person name="Walenz B."/>
            <person name="Wang J."/>
            <person name="Wasserman M."/>
            <person name="Watts T."/>
            <person name="Wilson D."/>
            <person name="Wilson R.K."/>
            <person name="Wing R.A."/>
            <person name="Wolfner M.F."/>
            <person name="Wong A."/>
            <person name="Wong G.K."/>
            <person name="Wu C.I."/>
            <person name="Wu G."/>
            <person name="Yamamoto D."/>
            <person name="Yang H.P."/>
            <person name="Yang S.P."/>
            <person name="Yorke J.A."/>
            <person name="Yoshida K."/>
            <person name="Zdobnov E."/>
            <person name="Zhang P."/>
            <person name="Zhang Y."/>
            <person name="Zimin A.V."/>
            <person name="Baldwin J."/>
            <person name="Abdouelleil A."/>
            <person name="Abdulkadir J."/>
            <person name="Abebe A."/>
            <person name="Abera B."/>
            <person name="Abreu J."/>
            <person name="Acer S.C."/>
            <person name="Aftuck L."/>
            <person name="Alexander A."/>
            <person name="An P."/>
            <person name="Anderson E."/>
            <person name="Anderson S."/>
            <person name="Arachi H."/>
            <person name="Azer M."/>
            <person name="Bachantsang P."/>
            <person name="Barry A."/>
            <person name="Bayul T."/>
            <person name="Berlin A."/>
            <person name="Bessette D."/>
            <person name="Bloom T."/>
            <person name="Blye J."/>
            <person name="Boguslavskiy L."/>
            <person name="Bonnet C."/>
            <person name="Boukhgalter B."/>
            <person name="Bourzgui I."/>
            <person name="Brown A."/>
            <person name="Cahill P."/>
            <person name="Channer S."/>
            <person name="Cheshatsang Y."/>
            <person name="Chuda L."/>
            <person name="Citroen M."/>
            <person name="Collymore A."/>
            <person name="Cooke P."/>
            <person name="Costello M."/>
            <person name="D'Aco K."/>
            <person name="Daza R."/>
            <person name="De Haan G."/>
            <person name="DeGray S."/>
            <person name="DeMaso C."/>
            <person name="Dhargay N."/>
            <person name="Dooley K."/>
            <person name="Dooley E."/>
            <person name="Doricent M."/>
            <person name="Dorje P."/>
            <person name="Dorjee K."/>
            <person name="Dupes A."/>
            <person name="Elong R."/>
            <person name="Falk J."/>
            <person name="Farina A."/>
            <person name="Faro S."/>
            <person name="Ferguson D."/>
            <person name="Fisher S."/>
            <person name="Foley C.D."/>
            <person name="Franke A."/>
            <person name="Friedrich D."/>
            <person name="Gadbois L."/>
            <person name="Gearin G."/>
            <person name="Gearin C.R."/>
            <person name="Giannoukos G."/>
            <person name="Goode T."/>
            <person name="Graham J."/>
            <person name="Grandbois E."/>
            <person name="Grewal S."/>
            <person name="Gyaltsen K."/>
            <person name="Hafez N."/>
            <person name="Hagos B."/>
            <person name="Hall J."/>
            <person name="Henson C."/>
            <person name="Hollinger A."/>
            <person name="Honan T."/>
            <person name="Huard M.D."/>
            <person name="Hughes L."/>
            <person name="Hurhula B."/>
            <person name="Husby M.E."/>
            <person name="Kamat A."/>
            <person name="Kanga B."/>
            <person name="Kashin S."/>
            <person name="Khazanovich D."/>
            <person name="Kisner P."/>
            <person name="Lance K."/>
            <person name="Lara M."/>
            <person name="Lee W."/>
            <person name="Lennon N."/>
            <person name="Letendre F."/>
            <person name="LeVine R."/>
            <person name="Lipovsky A."/>
            <person name="Liu X."/>
            <person name="Liu J."/>
            <person name="Liu S."/>
            <person name="Lokyitsang T."/>
            <person name="Lokyitsang Y."/>
            <person name="Lubonja R."/>
            <person name="Lui A."/>
            <person name="MacDonald P."/>
            <person name="Magnisalis V."/>
            <person name="Maru K."/>
            <person name="Matthews C."/>
            <person name="McCusker W."/>
            <person name="McDonough S."/>
            <person name="Mehta T."/>
            <person name="Meldrim J."/>
            <person name="Meneus L."/>
            <person name="Mihai O."/>
            <person name="Mihalev A."/>
            <person name="Mihova T."/>
            <person name="Mittelman R."/>
            <person name="Mlenga V."/>
            <person name="Montmayeur A."/>
            <person name="Mulrain L."/>
            <person name="Navidi A."/>
            <person name="Naylor J."/>
            <person name="Negash T."/>
            <person name="Nguyen T."/>
            <person name="Nguyen N."/>
            <person name="Nicol R."/>
            <person name="Norbu C."/>
            <person name="Norbu N."/>
            <person name="Novod N."/>
            <person name="O'Neill B."/>
            <person name="Osman S."/>
            <person name="Markiewicz E."/>
            <person name="Oyono O.L."/>
            <person name="Patti C."/>
            <person name="Phunkhang P."/>
            <person name="Pierre F."/>
            <person name="Priest M."/>
            <person name="Raghuraman S."/>
            <person name="Rege F."/>
            <person name="Reyes R."/>
            <person name="Rise C."/>
            <person name="Rogov P."/>
            <person name="Ross K."/>
            <person name="Ryan E."/>
            <person name="Settipalli S."/>
            <person name="Shea T."/>
            <person name="Sherpa N."/>
            <person name="Shi L."/>
            <person name="Shih D."/>
            <person name="Sparrow T."/>
            <person name="Spaulding J."/>
            <person name="Stalker J."/>
            <person name="Stange-Thomann N."/>
            <person name="Stavropoulos S."/>
            <person name="Stone C."/>
            <person name="Strader C."/>
            <person name="Tesfaye S."/>
            <person name="Thomson T."/>
            <person name="Thoulutsang Y."/>
            <person name="Thoulutsang D."/>
            <person name="Topham K."/>
            <person name="Topping I."/>
            <person name="Tsamla T."/>
            <person name="Vassiliev H."/>
            <person name="Vo A."/>
            <person name="Wangchuk T."/>
            <person name="Wangdi T."/>
            <person name="Weiand M."/>
            <person name="Wilkinson J."/>
            <person name="Wilson A."/>
            <person name="Yadav S."/>
            <person name="Young G."/>
            <person name="Yu Q."/>
            <person name="Zembek L."/>
            <person name="Zhong D."/>
            <person name="Zimmer A."/>
            <person name="Zwirko Z."/>
            <person name="Jaffe D.B."/>
            <person name="Alvarez P."/>
            <person name="Brockman W."/>
            <person name="Butler J."/>
            <person name="Chin C."/>
            <person name="Gnerre S."/>
            <person name="Grabherr M."/>
            <person name="Kleber M."/>
            <person name="Mauceli E."/>
            <person name="MacCallum I."/>
        </authorList>
    </citation>
    <scope>NUCLEOTIDE SEQUENCE [LARGE SCALE GENOMIC DNA]</scope>
    <source>
        <strain evidence="3">Tucson 14024-0371.13</strain>
    </source>
</reference>
<dbReference type="Proteomes" id="UP000007801">
    <property type="component" value="Unassembled WGS sequence"/>
</dbReference>
<name>B3MQ03_DROAN</name>
<feature type="transmembrane region" description="Helical" evidence="1">
    <location>
        <begin position="243"/>
        <end position="262"/>
    </location>
</feature>
<dbReference type="InParanoid" id="B3MQ03"/>
<evidence type="ECO:0000256" key="1">
    <source>
        <dbReference type="SAM" id="Phobius"/>
    </source>
</evidence>
<dbReference type="OrthoDB" id="7861146at2759"/>